<dbReference type="AlphaFoldDB" id="A0AAD4GRA5"/>
<name>A0AAD4GRA5_ASPNN</name>
<dbReference type="InterPro" id="IPR019405">
    <property type="entry name" value="Lactonase_7-beta_prop"/>
</dbReference>
<dbReference type="Proteomes" id="UP001194746">
    <property type="component" value="Unassembled WGS sequence"/>
</dbReference>
<dbReference type="SUPFAM" id="SSF50974">
    <property type="entry name" value="Nitrous oxide reductase, N-terminal domain"/>
    <property type="match status" value="1"/>
</dbReference>
<evidence type="ECO:0008006" key="5">
    <source>
        <dbReference type="Google" id="ProtNLM"/>
    </source>
</evidence>
<dbReference type="PANTHER" id="PTHR30344">
    <property type="entry name" value="6-PHOSPHOGLUCONOLACTONASE-RELATED"/>
    <property type="match status" value="1"/>
</dbReference>
<evidence type="ECO:0000256" key="2">
    <source>
        <dbReference type="SAM" id="SignalP"/>
    </source>
</evidence>
<gene>
    <name evidence="3" type="ORF">FE257_000583</name>
</gene>
<dbReference type="Pfam" id="PF10282">
    <property type="entry name" value="Lactonase"/>
    <property type="match status" value="1"/>
</dbReference>
<comment type="similarity">
    <text evidence="1">Belongs to the cycloisomerase 2 family.</text>
</comment>
<dbReference type="Gene3D" id="2.130.10.10">
    <property type="entry name" value="YVTN repeat-like/Quinoprotein amine dehydrogenase"/>
    <property type="match status" value="1"/>
</dbReference>
<evidence type="ECO:0000256" key="1">
    <source>
        <dbReference type="ARBA" id="ARBA00005564"/>
    </source>
</evidence>
<accession>A0AAD4GRA5</accession>
<feature type="signal peptide" evidence="2">
    <location>
        <begin position="1"/>
        <end position="20"/>
    </location>
</feature>
<evidence type="ECO:0000313" key="3">
    <source>
        <dbReference type="EMBL" id="KAF9885223.1"/>
    </source>
</evidence>
<evidence type="ECO:0000313" key="4">
    <source>
        <dbReference type="Proteomes" id="UP001194746"/>
    </source>
</evidence>
<reference evidence="3" key="2">
    <citation type="submission" date="2020-02" db="EMBL/GenBank/DDBJ databases">
        <authorList>
            <person name="Gilchrist C.L.M."/>
            <person name="Chooi Y.-H."/>
        </authorList>
    </citation>
    <scope>NUCLEOTIDE SEQUENCE</scope>
    <source>
        <strain evidence="3">MST-FP2251</strain>
    </source>
</reference>
<dbReference type="InterPro" id="IPR015943">
    <property type="entry name" value="WD40/YVTN_repeat-like_dom_sf"/>
</dbReference>
<dbReference type="InterPro" id="IPR011045">
    <property type="entry name" value="N2O_reductase_N"/>
</dbReference>
<dbReference type="PANTHER" id="PTHR30344:SF1">
    <property type="entry name" value="6-PHOSPHOGLUCONOLACTONASE"/>
    <property type="match status" value="1"/>
</dbReference>
<keyword evidence="4" id="KW-1185">Reference proteome</keyword>
<dbReference type="InterPro" id="IPR050282">
    <property type="entry name" value="Cycloisomerase_2"/>
</dbReference>
<keyword evidence="2" id="KW-0732">Signal</keyword>
<protein>
    <recommendedName>
        <fullName evidence="5">6-phosphogluconolactonase</fullName>
    </recommendedName>
</protein>
<reference evidence="3" key="1">
    <citation type="journal article" date="2019" name="Beilstein J. Org. Chem.">
        <title>Nanangenines: drimane sesquiterpenoids as the dominant metabolite cohort of a novel Australian fungus, Aspergillus nanangensis.</title>
        <authorList>
            <person name="Lacey H.J."/>
            <person name="Gilchrist C.L.M."/>
            <person name="Crombie A."/>
            <person name="Kalaitzis J.A."/>
            <person name="Vuong D."/>
            <person name="Rutledge P.J."/>
            <person name="Turner P."/>
            <person name="Pitt J.I."/>
            <person name="Lacey E."/>
            <person name="Chooi Y.H."/>
            <person name="Piggott A.M."/>
        </authorList>
    </citation>
    <scope>NUCLEOTIDE SEQUENCE</scope>
    <source>
        <strain evidence="3">MST-FP2251</strain>
    </source>
</reference>
<sequence>MSFRYLPLLFSLSAATNLYATHYSGTVYSLSLTDGGELSIASSLKTCGDLPSWLTLDAKSRTLYCSDETGDATTPGSLTSLSVAEDGTLTEIASTTAPGSGVNSVIYEGDNGDQYLAIAHYGGSAVSNFRLPIQSGDEALQVFQFELSQPGAVPDRQEAPHPHQVFLDPTGAFVLSPDLGADLVRVYAIDKASGQLDACPPLNVTAGEGPRHGLFWGQPTEASSHTTQRSARFARQQTDSTTLYVVTELGGNLDTYSVTYPPSGCLAFRQTGKMVPYAGGALPEGASPSEILKAGESLYISIRSDKGFDPNDSVATVDRAANGTLTFRDITSAYGTVPRTMVINKAGDLVAIGNQLSSNVAIVKRDPETGELGEEVANLQVGEPGELGTSTGLSSIIWGE</sequence>
<feature type="chain" id="PRO_5041957141" description="6-phosphogluconolactonase" evidence="2">
    <location>
        <begin position="21"/>
        <end position="400"/>
    </location>
</feature>
<proteinExistence type="inferred from homology"/>
<comment type="caution">
    <text evidence="3">The sequence shown here is derived from an EMBL/GenBank/DDBJ whole genome shotgun (WGS) entry which is preliminary data.</text>
</comment>
<dbReference type="EMBL" id="VCAU01000100">
    <property type="protein sequence ID" value="KAF9885223.1"/>
    <property type="molecule type" value="Genomic_DNA"/>
</dbReference>
<dbReference type="GO" id="GO:0017057">
    <property type="term" value="F:6-phosphogluconolactonase activity"/>
    <property type="evidence" value="ECO:0007669"/>
    <property type="project" value="TreeGrafter"/>
</dbReference>
<organism evidence="3 4">
    <name type="scientific">Aspergillus nanangensis</name>
    <dbReference type="NCBI Taxonomy" id="2582783"/>
    <lineage>
        <taxon>Eukaryota</taxon>
        <taxon>Fungi</taxon>
        <taxon>Dikarya</taxon>
        <taxon>Ascomycota</taxon>
        <taxon>Pezizomycotina</taxon>
        <taxon>Eurotiomycetes</taxon>
        <taxon>Eurotiomycetidae</taxon>
        <taxon>Eurotiales</taxon>
        <taxon>Aspergillaceae</taxon>
        <taxon>Aspergillus</taxon>
        <taxon>Aspergillus subgen. Circumdati</taxon>
    </lineage>
</organism>